<keyword evidence="10" id="KW-1185">Reference proteome</keyword>
<evidence type="ECO:0000256" key="2">
    <source>
        <dbReference type="ARBA" id="ARBA00022692"/>
    </source>
</evidence>
<feature type="domain" description="L-type lectin-like" evidence="8">
    <location>
        <begin position="36"/>
        <end position="259"/>
    </location>
</feature>
<gene>
    <name evidence="9" type="ORF">MEQU1_003392</name>
</gene>
<protein>
    <recommendedName>
        <fullName evidence="8">L-type lectin-like domain-containing protein</fullName>
    </recommendedName>
</protein>
<comment type="subcellular location">
    <subcellularLocation>
        <location evidence="1">Membrane</location>
        <topology evidence="1">Single-pass type I membrane protein</topology>
    </subcellularLocation>
</comment>
<sequence>MLSKFAGTLVALLASSLTVHAFRSTGSNPSLSADAVVPDRTHSLFSPYVDSSLQNKFWDYGGDAVVDTNRYVMLTQDRRNESGWLWSRLPIDMTDFEITAEFTVKGLNTASSGDGFAMWLTQERMQGGPVFGNRNRWNGLGIIFDTYPNAAHRGFFPQISVVQNNGKLDYDLNKDGEGQDIAHCNMQLRRTPTDTRLRFTYIKDVYMELALQTQEWNKWSSCFRVSPYDFSEQPYLGFSANTGDVSDLHAIGSVWTNKLVYHSRTPADLENERLRAFSEKEGNNWWNKNDRSDAKDMESASVFQMVKKLFLFVVWVVKWVVLLAFLGAAGYFGFKFYQQKKGPSTYKNRRMMA</sequence>
<evidence type="ECO:0000259" key="8">
    <source>
        <dbReference type="PROSITE" id="PS51328"/>
    </source>
</evidence>
<dbReference type="GO" id="GO:0005537">
    <property type="term" value="F:D-mannose binding"/>
    <property type="evidence" value="ECO:0007669"/>
    <property type="project" value="TreeGrafter"/>
</dbReference>
<dbReference type="GO" id="GO:0005789">
    <property type="term" value="C:endoplasmic reticulum membrane"/>
    <property type="evidence" value="ECO:0007669"/>
    <property type="project" value="TreeGrafter"/>
</dbReference>
<feature type="chain" id="PRO_5042159033" description="L-type lectin-like domain-containing protein" evidence="7">
    <location>
        <begin position="22"/>
        <end position="353"/>
    </location>
</feature>
<dbReference type="GO" id="GO:0006888">
    <property type="term" value="P:endoplasmic reticulum to Golgi vesicle-mediated transport"/>
    <property type="evidence" value="ECO:0007669"/>
    <property type="project" value="TreeGrafter"/>
</dbReference>
<keyword evidence="5 6" id="KW-0472">Membrane</keyword>
<reference evidence="9" key="1">
    <citation type="submission" date="2023-03" db="EMBL/GenBank/DDBJ databases">
        <title>Mating type loci evolution in Malassezia.</title>
        <authorList>
            <person name="Coelho M.A."/>
        </authorList>
    </citation>
    <scope>NUCLEOTIDE SEQUENCE</scope>
    <source>
        <strain evidence="9">CBS 12830</strain>
    </source>
</reference>
<evidence type="ECO:0000256" key="7">
    <source>
        <dbReference type="SAM" id="SignalP"/>
    </source>
</evidence>
<dbReference type="GO" id="GO:0030134">
    <property type="term" value="C:COPII-coated ER to Golgi transport vesicle"/>
    <property type="evidence" value="ECO:0007669"/>
    <property type="project" value="TreeGrafter"/>
</dbReference>
<evidence type="ECO:0000313" key="9">
    <source>
        <dbReference type="EMBL" id="WFD24689.1"/>
    </source>
</evidence>
<feature type="signal peptide" evidence="7">
    <location>
        <begin position="1"/>
        <end position="21"/>
    </location>
</feature>
<dbReference type="GO" id="GO:0005793">
    <property type="term" value="C:endoplasmic reticulum-Golgi intermediate compartment"/>
    <property type="evidence" value="ECO:0007669"/>
    <property type="project" value="TreeGrafter"/>
</dbReference>
<evidence type="ECO:0000313" key="10">
    <source>
        <dbReference type="Proteomes" id="UP001214415"/>
    </source>
</evidence>
<dbReference type="InterPro" id="IPR005052">
    <property type="entry name" value="Lectin_leg"/>
</dbReference>
<dbReference type="Pfam" id="PF03388">
    <property type="entry name" value="Lectin_leg-like"/>
    <property type="match status" value="1"/>
</dbReference>
<evidence type="ECO:0000256" key="4">
    <source>
        <dbReference type="ARBA" id="ARBA00022989"/>
    </source>
</evidence>
<proteinExistence type="predicted"/>
<organism evidence="9 10">
    <name type="scientific">Malassezia equina</name>
    <dbReference type="NCBI Taxonomy" id="1381935"/>
    <lineage>
        <taxon>Eukaryota</taxon>
        <taxon>Fungi</taxon>
        <taxon>Dikarya</taxon>
        <taxon>Basidiomycota</taxon>
        <taxon>Ustilaginomycotina</taxon>
        <taxon>Malasseziomycetes</taxon>
        <taxon>Malasseziales</taxon>
        <taxon>Malasseziaceae</taxon>
        <taxon>Malassezia</taxon>
    </lineage>
</organism>
<dbReference type="Gene3D" id="2.60.120.200">
    <property type="match status" value="1"/>
</dbReference>
<evidence type="ECO:0000256" key="5">
    <source>
        <dbReference type="ARBA" id="ARBA00023136"/>
    </source>
</evidence>
<keyword evidence="4 6" id="KW-1133">Transmembrane helix</keyword>
<name>A0AAF0EHB0_9BASI</name>
<dbReference type="PANTHER" id="PTHR12223:SF45">
    <property type="entry name" value="RE50040P"/>
    <property type="match status" value="1"/>
</dbReference>
<dbReference type="InterPro" id="IPR051136">
    <property type="entry name" value="Intracellular_Lectin-GPT"/>
</dbReference>
<dbReference type="EMBL" id="CP119906">
    <property type="protein sequence ID" value="WFD24689.1"/>
    <property type="molecule type" value="Genomic_DNA"/>
</dbReference>
<keyword evidence="3 7" id="KW-0732">Signal</keyword>
<dbReference type="SUPFAM" id="SSF49899">
    <property type="entry name" value="Concanavalin A-like lectins/glucanases"/>
    <property type="match status" value="1"/>
</dbReference>
<dbReference type="InterPro" id="IPR013320">
    <property type="entry name" value="ConA-like_dom_sf"/>
</dbReference>
<feature type="transmembrane region" description="Helical" evidence="6">
    <location>
        <begin position="309"/>
        <end position="334"/>
    </location>
</feature>
<keyword evidence="2 6" id="KW-0812">Transmembrane</keyword>
<dbReference type="AlphaFoldDB" id="A0AAF0EHB0"/>
<dbReference type="Proteomes" id="UP001214415">
    <property type="component" value="Chromosome 7"/>
</dbReference>
<dbReference type="GO" id="GO:0000139">
    <property type="term" value="C:Golgi membrane"/>
    <property type="evidence" value="ECO:0007669"/>
    <property type="project" value="TreeGrafter"/>
</dbReference>
<evidence type="ECO:0000256" key="1">
    <source>
        <dbReference type="ARBA" id="ARBA00004479"/>
    </source>
</evidence>
<accession>A0AAF0EHB0</accession>
<dbReference type="CDD" id="cd07308">
    <property type="entry name" value="lectin_leg-like"/>
    <property type="match status" value="1"/>
</dbReference>
<evidence type="ECO:0000256" key="3">
    <source>
        <dbReference type="ARBA" id="ARBA00022729"/>
    </source>
</evidence>
<dbReference type="PANTHER" id="PTHR12223">
    <property type="entry name" value="VESICULAR MANNOSE-BINDING LECTIN"/>
    <property type="match status" value="1"/>
</dbReference>
<dbReference type="PROSITE" id="PS51328">
    <property type="entry name" value="L_LECTIN_LIKE"/>
    <property type="match status" value="1"/>
</dbReference>
<evidence type="ECO:0000256" key="6">
    <source>
        <dbReference type="SAM" id="Phobius"/>
    </source>
</evidence>